<evidence type="ECO:0000256" key="8">
    <source>
        <dbReference type="SAM" id="SignalP"/>
    </source>
</evidence>
<feature type="chain" id="PRO_5041303290" description="peptidylprolyl isomerase" evidence="8">
    <location>
        <begin position="23"/>
        <end position="201"/>
    </location>
</feature>
<dbReference type="GO" id="GO:0003755">
    <property type="term" value="F:peptidyl-prolyl cis-trans isomerase activity"/>
    <property type="evidence" value="ECO:0007669"/>
    <property type="project" value="UniProtKB-KW"/>
</dbReference>
<evidence type="ECO:0000313" key="10">
    <source>
        <dbReference type="EMBL" id="CAI8050048.1"/>
    </source>
</evidence>
<keyword evidence="8" id="KW-0732">Signal</keyword>
<feature type="signal peptide" evidence="8">
    <location>
        <begin position="1"/>
        <end position="22"/>
    </location>
</feature>
<dbReference type="InterPro" id="IPR044609">
    <property type="entry name" value="FKBP2/11"/>
</dbReference>
<keyword evidence="7" id="KW-0812">Transmembrane</keyword>
<dbReference type="InterPro" id="IPR001179">
    <property type="entry name" value="PPIase_FKBP_dom"/>
</dbReference>
<keyword evidence="4 5" id="KW-0413">Isomerase</keyword>
<keyword evidence="11" id="KW-1185">Reference proteome</keyword>
<dbReference type="PANTHER" id="PTHR45779">
    <property type="entry name" value="PEPTIDYLPROLYL ISOMERASE"/>
    <property type="match status" value="1"/>
</dbReference>
<dbReference type="AlphaFoldDB" id="A0AA35X948"/>
<feature type="transmembrane region" description="Helical" evidence="7">
    <location>
        <begin position="148"/>
        <end position="169"/>
    </location>
</feature>
<keyword evidence="3 5" id="KW-0697">Rotamase</keyword>
<accession>A0AA35X948</accession>
<keyword evidence="7" id="KW-1133">Transmembrane helix</keyword>
<proteinExistence type="predicted"/>
<dbReference type="FunFam" id="3.10.50.40:FF:000006">
    <property type="entry name" value="Peptidyl-prolyl cis-trans isomerase"/>
    <property type="match status" value="1"/>
</dbReference>
<dbReference type="PANTHER" id="PTHR45779:SF5">
    <property type="entry name" value="PEPTIDYLPROLYL ISOMERASE"/>
    <property type="match status" value="1"/>
</dbReference>
<protein>
    <recommendedName>
        <fullName evidence="2 5">peptidylprolyl isomerase</fullName>
        <ecNumber evidence="2 5">5.2.1.8</ecNumber>
    </recommendedName>
</protein>
<organism evidence="10 11">
    <name type="scientific">Geodia barretti</name>
    <name type="common">Barrett's horny sponge</name>
    <dbReference type="NCBI Taxonomy" id="519541"/>
    <lineage>
        <taxon>Eukaryota</taxon>
        <taxon>Metazoa</taxon>
        <taxon>Porifera</taxon>
        <taxon>Demospongiae</taxon>
        <taxon>Heteroscleromorpha</taxon>
        <taxon>Tetractinellida</taxon>
        <taxon>Astrophorina</taxon>
        <taxon>Geodiidae</taxon>
        <taxon>Geodia</taxon>
    </lineage>
</organism>
<evidence type="ECO:0000256" key="1">
    <source>
        <dbReference type="ARBA" id="ARBA00000971"/>
    </source>
</evidence>
<keyword evidence="7" id="KW-0472">Membrane</keyword>
<feature type="region of interest" description="Disordered" evidence="6">
    <location>
        <begin position="174"/>
        <end position="201"/>
    </location>
</feature>
<evidence type="ECO:0000256" key="3">
    <source>
        <dbReference type="ARBA" id="ARBA00023110"/>
    </source>
</evidence>
<evidence type="ECO:0000259" key="9">
    <source>
        <dbReference type="PROSITE" id="PS50059"/>
    </source>
</evidence>
<evidence type="ECO:0000256" key="2">
    <source>
        <dbReference type="ARBA" id="ARBA00013194"/>
    </source>
</evidence>
<comment type="caution">
    <text evidence="10">The sequence shown here is derived from an EMBL/GenBank/DDBJ whole genome shotgun (WGS) entry which is preliminary data.</text>
</comment>
<dbReference type="SUPFAM" id="SSF54534">
    <property type="entry name" value="FKBP-like"/>
    <property type="match status" value="1"/>
</dbReference>
<evidence type="ECO:0000256" key="7">
    <source>
        <dbReference type="SAM" id="Phobius"/>
    </source>
</evidence>
<dbReference type="PROSITE" id="PS50059">
    <property type="entry name" value="FKBP_PPIASE"/>
    <property type="match status" value="1"/>
</dbReference>
<dbReference type="GO" id="GO:0005783">
    <property type="term" value="C:endoplasmic reticulum"/>
    <property type="evidence" value="ECO:0007669"/>
    <property type="project" value="TreeGrafter"/>
</dbReference>
<dbReference type="Pfam" id="PF00254">
    <property type="entry name" value="FKBP_C"/>
    <property type="match status" value="1"/>
</dbReference>
<dbReference type="InterPro" id="IPR046357">
    <property type="entry name" value="PPIase_dom_sf"/>
</dbReference>
<feature type="compositionally biased region" description="Basic residues" evidence="6">
    <location>
        <begin position="192"/>
        <end position="201"/>
    </location>
</feature>
<evidence type="ECO:0000313" key="11">
    <source>
        <dbReference type="Proteomes" id="UP001174909"/>
    </source>
</evidence>
<dbReference type="Proteomes" id="UP001174909">
    <property type="component" value="Unassembled WGS sequence"/>
</dbReference>
<feature type="domain" description="PPIase FKBP-type" evidence="9">
    <location>
        <begin position="47"/>
        <end position="137"/>
    </location>
</feature>
<evidence type="ECO:0000256" key="6">
    <source>
        <dbReference type="SAM" id="MobiDB-lite"/>
    </source>
</evidence>
<dbReference type="EC" id="5.2.1.8" evidence="2 5"/>
<gene>
    <name evidence="10" type="ORF">GBAR_LOCUS27532</name>
</gene>
<dbReference type="EMBL" id="CASHTH010003831">
    <property type="protein sequence ID" value="CAI8050048.1"/>
    <property type="molecule type" value="Genomic_DNA"/>
</dbReference>
<name>A0AA35X948_GEOBA</name>
<evidence type="ECO:0000256" key="5">
    <source>
        <dbReference type="PROSITE-ProRule" id="PRU00277"/>
    </source>
</evidence>
<comment type="catalytic activity">
    <reaction evidence="1 5">
        <text>[protein]-peptidylproline (omega=180) = [protein]-peptidylproline (omega=0)</text>
        <dbReference type="Rhea" id="RHEA:16237"/>
        <dbReference type="Rhea" id="RHEA-COMP:10747"/>
        <dbReference type="Rhea" id="RHEA-COMP:10748"/>
        <dbReference type="ChEBI" id="CHEBI:83833"/>
        <dbReference type="ChEBI" id="CHEBI:83834"/>
        <dbReference type="EC" id="5.2.1.8"/>
    </reaction>
</comment>
<evidence type="ECO:0000256" key="4">
    <source>
        <dbReference type="ARBA" id="ARBA00023235"/>
    </source>
</evidence>
<dbReference type="Gene3D" id="3.10.50.40">
    <property type="match status" value="1"/>
</dbReference>
<reference evidence="10" key="1">
    <citation type="submission" date="2023-03" db="EMBL/GenBank/DDBJ databases">
        <authorList>
            <person name="Steffen K."/>
            <person name="Cardenas P."/>
        </authorList>
    </citation>
    <scope>NUCLEOTIDE SEQUENCE</scope>
</reference>
<sequence length="201" mass="21827">MKNRFVLPLGFLLLALCGAGEAAKKQKKLEIITESAPDDCSVLAAKGDSLTVHYTGKLQSNGQVFDSSKRDGREPFTVTLGAGSVIKGWEEGLVGMCEGEFRRLIIPPHLAYGDAGIPDTIPGGATLEFEVELLKLSKPSYFSTPPQLTGFMMAVLVVLVAFLAVYELYKRAGKQGAELKSSKKRDKEARRSSGKGYRKKQ</sequence>